<dbReference type="PATRIC" id="fig|218284.4.peg.3917"/>
<evidence type="ECO:0000313" key="9">
    <source>
        <dbReference type="Proteomes" id="UP000050398"/>
    </source>
</evidence>
<dbReference type="InterPro" id="IPR052027">
    <property type="entry name" value="PspC"/>
</dbReference>
<organism evidence="8 9">
    <name type="scientific">Rossellomorea vietnamensis</name>
    <dbReference type="NCBI Taxonomy" id="218284"/>
    <lineage>
        <taxon>Bacteria</taxon>
        <taxon>Bacillati</taxon>
        <taxon>Bacillota</taxon>
        <taxon>Bacilli</taxon>
        <taxon>Bacillales</taxon>
        <taxon>Bacillaceae</taxon>
        <taxon>Rossellomorea</taxon>
    </lineage>
</organism>
<dbReference type="RefSeq" id="WP_060672550.1">
    <property type="nucleotide sequence ID" value="NZ_LIXZ01000007.1"/>
</dbReference>
<protein>
    <recommendedName>
        <fullName evidence="7">Phage shock protein PspC N-terminal domain-containing protein</fullName>
    </recommendedName>
</protein>
<dbReference type="Pfam" id="PF04024">
    <property type="entry name" value="PspC"/>
    <property type="match status" value="1"/>
</dbReference>
<reference evidence="8 9" key="1">
    <citation type="submission" date="2015-08" db="EMBL/GenBank/DDBJ databases">
        <title>Draft Genome Sequence of Bacillus vietnamensis UCD-SED5.</title>
        <authorList>
            <person name="Lee R.D."/>
            <person name="Jospin G."/>
            <person name="Lang J.M."/>
            <person name="Coil D.A."/>
            <person name="Eisen J.A."/>
        </authorList>
    </citation>
    <scope>NUCLEOTIDE SEQUENCE [LARGE SCALE GENOMIC DNA]</scope>
    <source>
        <strain evidence="8 9">UCD-SED5</strain>
    </source>
</reference>
<evidence type="ECO:0000256" key="2">
    <source>
        <dbReference type="ARBA" id="ARBA00022475"/>
    </source>
</evidence>
<evidence type="ECO:0000256" key="4">
    <source>
        <dbReference type="ARBA" id="ARBA00022989"/>
    </source>
</evidence>
<evidence type="ECO:0000256" key="1">
    <source>
        <dbReference type="ARBA" id="ARBA00004162"/>
    </source>
</evidence>
<keyword evidence="2" id="KW-1003">Cell membrane</keyword>
<keyword evidence="4 6" id="KW-1133">Transmembrane helix</keyword>
<accession>A0A0P6WPR6</accession>
<evidence type="ECO:0000313" key="8">
    <source>
        <dbReference type="EMBL" id="KPL59485.1"/>
    </source>
</evidence>
<evidence type="ECO:0000256" key="6">
    <source>
        <dbReference type="SAM" id="Phobius"/>
    </source>
</evidence>
<proteinExistence type="predicted"/>
<dbReference type="AlphaFoldDB" id="A0A0P6WPR6"/>
<sequence>MKKRLARSRSDRKIAGVIGGLSRYAGIDSTILRVIFIILLIPTGFFPLGIIYGLLAFVLPHEEEAIR</sequence>
<dbReference type="PANTHER" id="PTHR33885">
    <property type="entry name" value="PHAGE SHOCK PROTEIN C"/>
    <property type="match status" value="1"/>
</dbReference>
<comment type="subcellular location">
    <subcellularLocation>
        <location evidence="1">Cell membrane</location>
        <topology evidence="1">Single-pass membrane protein</topology>
    </subcellularLocation>
</comment>
<feature type="transmembrane region" description="Helical" evidence="6">
    <location>
        <begin position="31"/>
        <end position="59"/>
    </location>
</feature>
<keyword evidence="5 6" id="KW-0472">Membrane</keyword>
<dbReference type="PANTHER" id="PTHR33885:SF3">
    <property type="entry name" value="PHAGE SHOCK PROTEIN C"/>
    <property type="match status" value="1"/>
</dbReference>
<gene>
    <name evidence="8" type="ORF">AM506_11070</name>
</gene>
<dbReference type="Proteomes" id="UP000050398">
    <property type="component" value="Unassembled WGS sequence"/>
</dbReference>
<dbReference type="OrthoDB" id="9815286at2"/>
<evidence type="ECO:0000259" key="7">
    <source>
        <dbReference type="Pfam" id="PF04024"/>
    </source>
</evidence>
<dbReference type="GO" id="GO:0005886">
    <property type="term" value="C:plasma membrane"/>
    <property type="evidence" value="ECO:0007669"/>
    <property type="project" value="UniProtKB-SubCell"/>
</dbReference>
<dbReference type="InterPro" id="IPR007168">
    <property type="entry name" value="Phageshock_PspC_N"/>
</dbReference>
<evidence type="ECO:0000256" key="5">
    <source>
        <dbReference type="ARBA" id="ARBA00023136"/>
    </source>
</evidence>
<dbReference type="eggNOG" id="COG1983">
    <property type="taxonomic scope" value="Bacteria"/>
</dbReference>
<dbReference type="EMBL" id="LIXZ01000007">
    <property type="protein sequence ID" value="KPL59485.1"/>
    <property type="molecule type" value="Genomic_DNA"/>
</dbReference>
<feature type="domain" description="Phage shock protein PspC N-terminal" evidence="7">
    <location>
        <begin position="3"/>
        <end position="62"/>
    </location>
</feature>
<keyword evidence="3 6" id="KW-0812">Transmembrane</keyword>
<evidence type="ECO:0000256" key="3">
    <source>
        <dbReference type="ARBA" id="ARBA00022692"/>
    </source>
</evidence>
<name>A0A0P6WPR6_9BACI</name>
<comment type="caution">
    <text evidence="8">The sequence shown here is derived from an EMBL/GenBank/DDBJ whole genome shotgun (WGS) entry which is preliminary data.</text>
</comment>